<feature type="transmembrane region" description="Helical" evidence="8">
    <location>
        <begin position="320"/>
        <end position="339"/>
    </location>
</feature>
<reference evidence="9 10" key="1">
    <citation type="submission" date="2010-08" db="EMBL/GenBank/DDBJ databases">
        <authorList>
            <person name="Weinstock G."/>
            <person name="Sodergren E."/>
            <person name="Clifton S."/>
            <person name="Fulton L."/>
            <person name="Fulton B."/>
            <person name="Courtney L."/>
            <person name="Fronick C."/>
            <person name="Harrison M."/>
            <person name="Strong C."/>
            <person name="Farmer C."/>
            <person name="Delahaunty K."/>
            <person name="Markovic C."/>
            <person name="Hall O."/>
            <person name="Minx P."/>
            <person name="Tomlinson C."/>
            <person name="Mitreva M."/>
            <person name="Hou S."/>
            <person name="Chen J."/>
            <person name="Wollam A."/>
            <person name="Pepin K.H."/>
            <person name="Johnson M."/>
            <person name="Bhonagiri V."/>
            <person name="Zhang X."/>
            <person name="Suruliraj S."/>
            <person name="Warren W."/>
            <person name="Chinwalla A."/>
            <person name="Mardis E.R."/>
            <person name="Wilson R.K."/>
        </authorList>
    </citation>
    <scope>NUCLEOTIDE SEQUENCE [LARGE SCALE GENOMIC DNA]</scope>
    <source>
        <strain evidence="9 10">F0359</strain>
    </source>
</reference>
<keyword evidence="7 8" id="KW-0472">Membrane</keyword>
<dbReference type="eggNOG" id="COG1620">
    <property type="taxonomic scope" value="Bacteria"/>
</dbReference>
<comment type="caution">
    <text evidence="9">The sequence shown here is derived from an EMBL/GenBank/DDBJ whole genome shotgun (WGS) entry which is preliminary data.</text>
</comment>
<name>E2ZC49_9FIRM</name>
<dbReference type="OrthoDB" id="9761056at2"/>
<feature type="transmembrane region" description="Helical" evidence="8">
    <location>
        <begin position="100"/>
        <end position="129"/>
    </location>
</feature>
<dbReference type="NCBIfam" id="TIGR00795">
    <property type="entry name" value="lctP"/>
    <property type="match status" value="1"/>
</dbReference>
<dbReference type="Pfam" id="PF02652">
    <property type="entry name" value="Lactate_perm"/>
    <property type="match status" value="1"/>
</dbReference>
<feature type="transmembrane region" description="Helical" evidence="8">
    <location>
        <begin position="205"/>
        <end position="222"/>
    </location>
</feature>
<evidence type="ECO:0000256" key="3">
    <source>
        <dbReference type="ARBA" id="ARBA00022448"/>
    </source>
</evidence>
<sequence>MVLLALLPIIWLIVALGFLKLPGYKACPVAVIISAVVAVAAFGMPGTDAATAFLEGVALAVWPILLVIVAAIFAYNLTVYTKSMDVIKQMLTTVSKDSRILALLIAWGFGAFMEGMAGFGTAVAIPASIMVGLGYNPLRSILACLIANTVPTTFGSIGIPTTTLASLTDLNPVGLATDITLQLGILDILCPFFVVIVVGGSVKALKGVFGVTLLSGLALFVPEYIISSTVGPELAVMVPSIIIMGVVVLYAKIFKTENPEYALNIEPKPVSSGAGVKAAMIFILIFVFLILTSKLFPFINGPLSTIKTSVPIYTGAGAKPYTFMWVATPGIMILLAAIIGGKYQGASFGEIFGKLKDTIYNLRFTFLTIITVVATAKLMAYSGMTMSIAKMLVSVTGTAYPAFAPIAGALGAFITGSGTNSNVLFGPLQTAAAQDIPGASAAWLAACNSAGAGVGKMLSPQSIAIAIGAVGAAVEGKESEIMKMALPYFIGGIIILGLVTYFGQMILA</sequence>
<dbReference type="STRING" id="706434.HMPREF9429_01219"/>
<keyword evidence="4 8" id="KW-1003">Cell membrane</keyword>
<feature type="transmembrane region" description="Helical" evidence="8">
    <location>
        <begin position="274"/>
        <end position="300"/>
    </location>
</feature>
<feature type="transmembrane region" description="Helical" evidence="8">
    <location>
        <begin position="360"/>
        <end position="380"/>
    </location>
</feature>
<dbReference type="RefSeq" id="WP_006942361.1">
    <property type="nucleotide sequence ID" value="NZ_GL538208.1"/>
</dbReference>
<dbReference type="PANTHER" id="PTHR30003:SF0">
    <property type="entry name" value="GLYCOLATE PERMEASE GLCA-RELATED"/>
    <property type="match status" value="1"/>
</dbReference>
<organism evidence="9 10">
    <name type="scientific">Megasphaera micronuciformis F0359</name>
    <dbReference type="NCBI Taxonomy" id="706434"/>
    <lineage>
        <taxon>Bacteria</taxon>
        <taxon>Bacillati</taxon>
        <taxon>Bacillota</taxon>
        <taxon>Negativicutes</taxon>
        <taxon>Veillonellales</taxon>
        <taxon>Veillonellaceae</taxon>
        <taxon>Megasphaera</taxon>
    </lineage>
</organism>
<keyword evidence="3 8" id="KW-0813">Transport</keyword>
<dbReference type="GO" id="GO:0005886">
    <property type="term" value="C:plasma membrane"/>
    <property type="evidence" value="ECO:0007669"/>
    <property type="project" value="UniProtKB-SubCell"/>
</dbReference>
<dbReference type="HOGENOM" id="CLU_021628_0_0_9"/>
<comment type="function">
    <text evidence="8">Uptake of L-lactate across the membrane. Can also transport D-lactate and glycolate.</text>
</comment>
<comment type="subcellular location">
    <subcellularLocation>
        <location evidence="1 8">Cell membrane</location>
        <topology evidence="1 8">Multi-pass membrane protein</topology>
    </subcellularLocation>
</comment>
<accession>E2ZC49</accession>
<evidence type="ECO:0000256" key="2">
    <source>
        <dbReference type="ARBA" id="ARBA00010100"/>
    </source>
</evidence>
<feature type="transmembrane region" description="Helical" evidence="8">
    <location>
        <begin position="27"/>
        <end position="45"/>
    </location>
</feature>
<proteinExistence type="inferred from homology"/>
<feature type="transmembrane region" description="Helical" evidence="8">
    <location>
        <begin position="57"/>
        <end position="80"/>
    </location>
</feature>
<feature type="transmembrane region" description="Helical" evidence="8">
    <location>
        <begin position="179"/>
        <end position="198"/>
    </location>
</feature>
<evidence type="ECO:0000313" key="10">
    <source>
        <dbReference type="Proteomes" id="UP000003195"/>
    </source>
</evidence>
<feature type="transmembrane region" description="Helical" evidence="8">
    <location>
        <begin position="234"/>
        <end position="253"/>
    </location>
</feature>
<evidence type="ECO:0000313" key="9">
    <source>
        <dbReference type="EMBL" id="EFQ04036.1"/>
    </source>
</evidence>
<evidence type="ECO:0000256" key="4">
    <source>
        <dbReference type="ARBA" id="ARBA00022475"/>
    </source>
</evidence>
<evidence type="ECO:0000256" key="6">
    <source>
        <dbReference type="ARBA" id="ARBA00022989"/>
    </source>
</evidence>
<dbReference type="InterPro" id="IPR003804">
    <property type="entry name" value="Lactate_perm"/>
</dbReference>
<evidence type="ECO:0000256" key="5">
    <source>
        <dbReference type="ARBA" id="ARBA00022692"/>
    </source>
</evidence>
<keyword evidence="10" id="KW-1185">Reference proteome</keyword>
<comment type="similarity">
    <text evidence="2 8">Belongs to the lactate permease family.</text>
</comment>
<feature type="transmembrane region" description="Helical" evidence="8">
    <location>
        <begin position="392"/>
        <end position="414"/>
    </location>
</feature>
<gene>
    <name evidence="9" type="ORF">HMPREF9429_01219</name>
</gene>
<feature type="transmembrane region" description="Helical" evidence="8">
    <location>
        <begin position="485"/>
        <end position="507"/>
    </location>
</feature>
<dbReference type="EMBL" id="AECS01000037">
    <property type="protein sequence ID" value="EFQ04036.1"/>
    <property type="molecule type" value="Genomic_DNA"/>
</dbReference>
<dbReference type="GO" id="GO:0015129">
    <property type="term" value="F:lactate transmembrane transporter activity"/>
    <property type="evidence" value="ECO:0007669"/>
    <property type="project" value="UniProtKB-UniRule"/>
</dbReference>
<dbReference type="GO" id="GO:0015295">
    <property type="term" value="F:solute:proton symporter activity"/>
    <property type="evidence" value="ECO:0007669"/>
    <property type="project" value="TreeGrafter"/>
</dbReference>
<dbReference type="AlphaFoldDB" id="E2ZC49"/>
<dbReference type="Proteomes" id="UP000003195">
    <property type="component" value="Unassembled WGS sequence"/>
</dbReference>
<dbReference type="PANTHER" id="PTHR30003">
    <property type="entry name" value="L-LACTATE PERMEASE"/>
    <property type="match status" value="1"/>
</dbReference>
<keyword evidence="6 8" id="KW-1133">Transmembrane helix</keyword>
<evidence type="ECO:0000256" key="7">
    <source>
        <dbReference type="ARBA" id="ARBA00023136"/>
    </source>
</evidence>
<keyword evidence="5 8" id="KW-0812">Transmembrane</keyword>
<evidence type="ECO:0000256" key="1">
    <source>
        <dbReference type="ARBA" id="ARBA00004651"/>
    </source>
</evidence>
<evidence type="ECO:0000256" key="8">
    <source>
        <dbReference type="RuleBase" id="RU365092"/>
    </source>
</evidence>
<protein>
    <recommendedName>
        <fullName evidence="8">L-lactate permease</fullName>
    </recommendedName>
</protein>